<proteinExistence type="predicted"/>
<comment type="caution">
    <text evidence="1">The sequence shown here is derived from an EMBL/GenBank/DDBJ whole genome shotgun (WGS) entry which is preliminary data.</text>
</comment>
<protein>
    <submittedName>
        <fullName evidence="1">Uncharacterized protein</fullName>
    </submittedName>
</protein>
<dbReference type="Proteomes" id="UP001386972">
    <property type="component" value="Unassembled WGS sequence"/>
</dbReference>
<dbReference type="RefSeq" id="WP_312392022.1">
    <property type="nucleotide sequence ID" value="NZ_JBBNAW010000004.1"/>
</dbReference>
<organism evidence="1 2">
    <name type="scientific">Pseudomonas shirazensis</name>
    <dbReference type="NCBI Taxonomy" id="2745494"/>
    <lineage>
        <taxon>Bacteria</taxon>
        <taxon>Pseudomonadati</taxon>
        <taxon>Pseudomonadota</taxon>
        <taxon>Gammaproteobacteria</taxon>
        <taxon>Pseudomonadales</taxon>
        <taxon>Pseudomonadaceae</taxon>
        <taxon>Pseudomonas</taxon>
    </lineage>
</organism>
<name>A0ABU8ZXD0_9PSED</name>
<sequence length="67" mass="7312">MAIKKEPAAPGAPATVIYCDKVNASRSLFMASGRELKVVRARIDVEGTDAEAQAYLDAREDFQRLEA</sequence>
<gene>
    <name evidence="1" type="ORF">WLF18_07560</name>
</gene>
<reference evidence="1 2" key="1">
    <citation type="submission" date="2024-03" db="EMBL/GenBank/DDBJ databases">
        <title>Screening, Identification and Application of a Plant Lactobacillus Strain.</title>
        <authorList>
            <person name="Li Y.L."/>
        </authorList>
    </citation>
    <scope>NUCLEOTIDE SEQUENCE [LARGE SCALE GENOMIC DNA]</scope>
    <source>
        <strain evidence="1 2">JDB</strain>
    </source>
</reference>
<accession>A0ABU8ZXD0</accession>
<evidence type="ECO:0000313" key="1">
    <source>
        <dbReference type="EMBL" id="MEK2608956.1"/>
    </source>
</evidence>
<keyword evidence="2" id="KW-1185">Reference proteome</keyword>
<evidence type="ECO:0000313" key="2">
    <source>
        <dbReference type="Proteomes" id="UP001386972"/>
    </source>
</evidence>
<dbReference type="EMBL" id="JBBNAW010000004">
    <property type="protein sequence ID" value="MEK2608956.1"/>
    <property type="molecule type" value="Genomic_DNA"/>
</dbReference>